<sequence length="157" mass="17425">MNTSGIPPANHQTFPLRVGTTLDALSQVLTWFEAFRNAGIPEPIWMECRLALAEGFTNAVRHAHQALPETTPIDIELVLAPQGLELRIWDQGQEFDLEGFAQQLPAKMDTDSEGGRGILLMKALTSRLSYTRQADGRNCLLISKRFNDPSHLSKPVS</sequence>
<dbReference type="SUPFAM" id="SSF55874">
    <property type="entry name" value="ATPase domain of HSP90 chaperone/DNA topoisomerase II/histidine kinase"/>
    <property type="match status" value="1"/>
</dbReference>
<comment type="caution">
    <text evidence="3">The sequence shown here is derived from an EMBL/GenBank/DDBJ whole genome shotgun (WGS) entry which is preliminary data.</text>
</comment>
<proteinExistence type="predicted"/>
<keyword evidence="1" id="KW-0808">Transferase</keyword>
<dbReference type="CDD" id="cd16936">
    <property type="entry name" value="HATPase_RsbW-like"/>
    <property type="match status" value="1"/>
</dbReference>
<feature type="domain" description="Histidine kinase/HSP90-like ATPase" evidence="2">
    <location>
        <begin position="21"/>
        <end position="144"/>
    </location>
</feature>
<dbReference type="EMBL" id="JAFIRA010000041">
    <property type="protein sequence ID" value="MCJ2543946.1"/>
    <property type="molecule type" value="Genomic_DNA"/>
</dbReference>
<dbReference type="Gene3D" id="3.30.565.10">
    <property type="entry name" value="Histidine kinase-like ATPase, C-terminal domain"/>
    <property type="match status" value="1"/>
</dbReference>
<dbReference type="GO" id="GO:0005524">
    <property type="term" value="F:ATP binding"/>
    <property type="evidence" value="ECO:0007669"/>
    <property type="project" value="UniProtKB-KW"/>
</dbReference>
<evidence type="ECO:0000313" key="4">
    <source>
        <dbReference type="Proteomes" id="UP000830835"/>
    </source>
</evidence>
<reference evidence="3" key="1">
    <citation type="submission" date="2021-02" db="EMBL/GenBank/DDBJ databases">
        <title>The CRISPR/cas machinery reduction and long-range gene transfer in the hot spring cyanobacterium Synechococcus.</title>
        <authorList>
            <person name="Dvorak P."/>
            <person name="Jahodarova E."/>
            <person name="Hasler P."/>
            <person name="Poulickova A."/>
        </authorList>
    </citation>
    <scope>NUCLEOTIDE SEQUENCE</scope>
    <source>
        <strain evidence="3">Rupite</strain>
    </source>
</reference>
<keyword evidence="1" id="KW-0418">Kinase</keyword>
<keyword evidence="1" id="KW-0723">Serine/threonine-protein kinase</keyword>
<keyword evidence="3" id="KW-0547">Nucleotide-binding</keyword>
<evidence type="ECO:0000313" key="3">
    <source>
        <dbReference type="EMBL" id="MCJ2543946.1"/>
    </source>
</evidence>
<dbReference type="InterPro" id="IPR036890">
    <property type="entry name" value="HATPase_C_sf"/>
</dbReference>
<evidence type="ECO:0000256" key="1">
    <source>
        <dbReference type="ARBA" id="ARBA00022527"/>
    </source>
</evidence>
<evidence type="ECO:0000259" key="2">
    <source>
        <dbReference type="Pfam" id="PF13581"/>
    </source>
</evidence>
<dbReference type="Pfam" id="PF13581">
    <property type="entry name" value="HATPase_c_2"/>
    <property type="match status" value="1"/>
</dbReference>
<dbReference type="RefSeq" id="WP_244352021.1">
    <property type="nucleotide sequence ID" value="NZ_JAFIRA010000041.1"/>
</dbReference>
<organism evidence="3 4">
    <name type="scientific">Thermostichus vulcanus str. 'Rupite'</name>
    <dbReference type="NCBI Taxonomy" id="2813851"/>
    <lineage>
        <taxon>Bacteria</taxon>
        <taxon>Bacillati</taxon>
        <taxon>Cyanobacteriota</taxon>
        <taxon>Cyanophyceae</taxon>
        <taxon>Thermostichales</taxon>
        <taxon>Thermostichaceae</taxon>
        <taxon>Thermostichus</taxon>
    </lineage>
</organism>
<gene>
    <name evidence="3" type="ORF">JX360_13710</name>
</gene>
<accession>A0ABT0CDU8</accession>
<keyword evidence="3" id="KW-0067">ATP-binding</keyword>
<dbReference type="PANTHER" id="PTHR35526:SF3">
    <property type="entry name" value="ANTI-SIGMA-F FACTOR RSBW"/>
    <property type="match status" value="1"/>
</dbReference>
<dbReference type="InterPro" id="IPR003594">
    <property type="entry name" value="HATPase_dom"/>
</dbReference>
<dbReference type="PANTHER" id="PTHR35526">
    <property type="entry name" value="ANTI-SIGMA-F FACTOR RSBW-RELATED"/>
    <property type="match status" value="1"/>
</dbReference>
<dbReference type="InterPro" id="IPR050267">
    <property type="entry name" value="Anti-sigma-factor_SerPK"/>
</dbReference>
<name>A0ABT0CDU8_THEVL</name>
<dbReference type="Proteomes" id="UP000830835">
    <property type="component" value="Unassembled WGS sequence"/>
</dbReference>
<keyword evidence="4" id="KW-1185">Reference proteome</keyword>
<protein>
    <submittedName>
        <fullName evidence="3">ATP-binding protein</fullName>
    </submittedName>
</protein>